<proteinExistence type="predicted"/>
<dbReference type="RefSeq" id="XP_074216237.1">
    <property type="nucleotide sequence ID" value="XM_074360136.1"/>
</dbReference>
<evidence type="ECO:0000313" key="2">
    <source>
        <dbReference type="RefSeq" id="XP_074216237.1"/>
    </source>
</evidence>
<organism evidence="1 2">
    <name type="scientific">Camelus bactrianus</name>
    <name type="common">Bactrian camel</name>
    <dbReference type="NCBI Taxonomy" id="9837"/>
    <lineage>
        <taxon>Eukaryota</taxon>
        <taxon>Metazoa</taxon>
        <taxon>Chordata</taxon>
        <taxon>Craniata</taxon>
        <taxon>Vertebrata</taxon>
        <taxon>Euteleostomi</taxon>
        <taxon>Mammalia</taxon>
        <taxon>Eutheria</taxon>
        <taxon>Laurasiatheria</taxon>
        <taxon>Artiodactyla</taxon>
        <taxon>Tylopoda</taxon>
        <taxon>Camelidae</taxon>
        <taxon>Camelus</taxon>
    </lineage>
</organism>
<protein>
    <submittedName>
        <fullName evidence="2">Tensin-3-like</fullName>
    </submittedName>
</protein>
<sequence>MLKDKEPRAFIVRDSHSFRGAYGLAMKVAMPPPSVLQLNKKAGDLANELVRHFLIECTPKGVQLKGCPNEPYFDDLTDLVCQHSITPLALPCKLLIPDRDPLEEITESSPQTMANSATELLKQGAACNVWYLNSVEVESLTGHQAIQKALSITLVQEPPPLCTVVHFKVSAQGIMLTDNQRKLFFQRHYPVSSVIFCVLDPQDRKWITDGPSSRPGVAAAVQVQTLSLGLLPCNTWAQPHPHRVWEVEGGGAGGWRAGAWDDAVAGRGSRGWHPMGRGPLLADPRSFCRVFGFMAWKQGSTTDNVCHLFAEHDP</sequence>
<name>A0AC58Q1T1_CAMBA</name>
<gene>
    <name evidence="2" type="primary">LOC141576715</name>
</gene>
<evidence type="ECO:0000313" key="1">
    <source>
        <dbReference type="Proteomes" id="UP001732780"/>
    </source>
</evidence>
<reference evidence="2" key="1">
    <citation type="submission" date="2025-08" db="UniProtKB">
        <authorList>
            <consortium name="RefSeq"/>
        </authorList>
    </citation>
    <scope>IDENTIFICATION</scope>
    <source>
        <tissue evidence="2">Blood</tissue>
    </source>
</reference>
<dbReference type="Proteomes" id="UP001732780">
    <property type="component" value="Unplaced"/>
</dbReference>
<keyword evidence="1" id="KW-1185">Reference proteome</keyword>
<accession>A0AC58Q1T1</accession>